<feature type="region of interest" description="Disordered" evidence="1">
    <location>
        <begin position="1"/>
        <end position="68"/>
    </location>
</feature>
<feature type="compositionally biased region" description="Basic residues" evidence="1">
    <location>
        <begin position="25"/>
        <end position="34"/>
    </location>
</feature>
<sequence>MLPRSSGVKARMKPKAKLSPDLSSKKVKNPRNKKPPTLGPPQIRNTRATRACREKSLPPVEQPKQVDKDVNDAFTDIFSIQ</sequence>
<dbReference type="AlphaFoldDB" id="A0A2G8SBK4"/>
<accession>A0A2G8SBK4</accession>
<name>A0A2G8SBK4_9APHY</name>
<reference evidence="2 3" key="1">
    <citation type="journal article" date="2015" name="Sci. Rep.">
        <title>Chromosome-level genome map provides insights into diverse defense mechanisms in the medicinal fungus Ganoderma sinense.</title>
        <authorList>
            <person name="Zhu Y."/>
            <person name="Xu J."/>
            <person name="Sun C."/>
            <person name="Zhou S."/>
            <person name="Xu H."/>
            <person name="Nelson D.R."/>
            <person name="Qian J."/>
            <person name="Song J."/>
            <person name="Luo H."/>
            <person name="Xiang L."/>
            <person name="Li Y."/>
            <person name="Xu Z."/>
            <person name="Ji A."/>
            <person name="Wang L."/>
            <person name="Lu S."/>
            <person name="Hayward A."/>
            <person name="Sun W."/>
            <person name="Li X."/>
            <person name="Schwartz D.C."/>
            <person name="Wang Y."/>
            <person name="Chen S."/>
        </authorList>
    </citation>
    <scope>NUCLEOTIDE SEQUENCE [LARGE SCALE GENOMIC DNA]</scope>
    <source>
        <strain evidence="2 3">ZZ0214-1</strain>
    </source>
</reference>
<dbReference type="Proteomes" id="UP000230002">
    <property type="component" value="Unassembled WGS sequence"/>
</dbReference>
<comment type="caution">
    <text evidence="2">The sequence shown here is derived from an EMBL/GenBank/DDBJ whole genome shotgun (WGS) entry which is preliminary data.</text>
</comment>
<evidence type="ECO:0000313" key="2">
    <source>
        <dbReference type="EMBL" id="PIL30978.1"/>
    </source>
</evidence>
<evidence type="ECO:0000313" key="3">
    <source>
        <dbReference type="Proteomes" id="UP000230002"/>
    </source>
</evidence>
<organism evidence="2 3">
    <name type="scientific">Ganoderma sinense ZZ0214-1</name>
    <dbReference type="NCBI Taxonomy" id="1077348"/>
    <lineage>
        <taxon>Eukaryota</taxon>
        <taxon>Fungi</taxon>
        <taxon>Dikarya</taxon>
        <taxon>Basidiomycota</taxon>
        <taxon>Agaricomycotina</taxon>
        <taxon>Agaricomycetes</taxon>
        <taxon>Polyporales</taxon>
        <taxon>Polyporaceae</taxon>
        <taxon>Ganoderma</taxon>
    </lineage>
</organism>
<evidence type="ECO:0000256" key="1">
    <source>
        <dbReference type="SAM" id="MobiDB-lite"/>
    </source>
</evidence>
<keyword evidence="3" id="KW-1185">Reference proteome</keyword>
<proteinExistence type="predicted"/>
<gene>
    <name evidence="2" type="ORF">GSI_05671</name>
</gene>
<dbReference type="OrthoDB" id="10649937at2759"/>
<dbReference type="EMBL" id="AYKW01000012">
    <property type="protein sequence ID" value="PIL30978.1"/>
    <property type="molecule type" value="Genomic_DNA"/>
</dbReference>
<protein>
    <submittedName>
        <fullName evidence="2">Uncharacterized protein</fullName>
    </submittedName>
</protein>